<dbReference type="InterPro" id="IPR052511">
    <property type="entry name" value="ATP-dep_Helicase"/>
</dbReference>
<dbReference type="InterPro" id="IPR001650">
    <property type="entry name" value="Helicase_C-like"/>
</dbReference>
<dbReference type="PROSITE" id="PS51643">
    <property type="entry name" value="HD_CAS3"/>
    <property type="match status" value="1"/>
</dbReference>
<evidence type="ECO:0000256" key="6">
    <source>
        <dbReference type="ARBA" id="ARBA00022801"/>
    </source>
</evidence>
<keyword evidence="4" id="KW-0479">Metal-binding</keyword>
<dbReference type="Pfam" id="PF01966">
    <property type="entry name" value="HD"/>
    <property type="match status" value="1"/>
</dbReference>
<evidence type="ECO:0000256" key="5">
    <source>
        <dbReference type="ARBA" id="ARBA00022741"/>
    </source>
</evidence>
<dbReference type="Pfam" id="PF22590">
    <property type="entry name" value="Cas3-like_C_2"/>
    <property type="match status" value="1"/>
</dbReference>
<evidence type="ECO:0000256" key="10">
    <source>
        <dbReference type="SAM" id="MobiDB-lite"/>
    </source>
</evidence>
<dbReference type="GO" id="GO:0016787">
    <property type="term" value="F:hydrolase activity"/>
    <property type="evidence" value="ECO:0007669"/>
    <property type="project" value="UniProtKB-KW"/>
</dbReference>
<dbReference type="InterPro" id="IPR006474">
    <property type="entry name" value="Helicase_Cas3_CRISPR-ass_core"/>
</dbReference>
<evidence type="ECO:0000313" key="14">
    <source>
        <dbReference type="Proteomes" id="UP000810207"/>
    </source>
</evidence>
<evidence type="ECO:0000259" key="11">
    <source>
        <dbReference type="PROSITE" id="PS51192"/>
    </source>
</evidence>
<dbReference type="CDD" id="cd09641">
    <property type="entry name" value="Cas3''_I"/>
    <property type="match status" value="1"/>
</dbReference>
<proteinExistence type="inferred from homology"/>
<keyword evidence="7" id="KW-0347">Helicase</keyword>
<reference evidence="13 14" key="1">
    <citation type="submission" date="2021-03" db="EMBL/GenBank/DDBJ databases">
        <title>Genomic Encyclopedia of Type Strains, Phase IV (KMG-IV): sequencing the most valuable type-strain genomes for metagenomic binning, comparative biology and taxonomic classification.</title>
        <authorList>
            <person name="Goeker M."/>
        </authorList>
    </citation>
    <scope>NUCLEOTIDE SEQUENCE [LARGE SCALE GENOMIC DNA]</scope>
    <source>
        <strain evidence="13 14">DSM 21292</strain>
    </source>
</reference>
<dbReference type="EC" id="3.1.-.-" evidence="13"/>
<comment type="similarity">
    <text evidence="1">In the N-terminal section; belongs to the CRISPR-associated nuclease Cas3-HD family.</text>
</comment>
<dbReference type="NCBIfam" id="TIGR01587">
    <property type="entry name" value="cas3_core"/>
    <property type="match status" value="1"/>
</dbReference>
<accession>A0ABS4RS53</accession>
<evidence type="ECO:0000256" key="7">
    <source>
        <dbReference type="ARBA" id="ARBA00022806"/>
    </source>
</evidence>
<comment type="similarity">
    <text evidence="2">In the central section; belongs to the CRISPR-associated helicase Cas3 family.</text>
</comment>
<evidence type="ECO:0000256" key="8">
    <source>
        <dbReference type="ARBA" id="ARBA00022840"/>
    </source>
</evidence>
<dbReference type="SMART" id="SM00471">
    <property type="entry name" value="HDc"/>
    <property type="match status" value="1"/>
</dbReference>
<keyword evidence="3" id="KW-0540">Nuclease</keyword>
<dbReference type="InterPro" id="IPR003607">
    <property type="entry name" value="HD/PDEase_dom"/>
</dbReference>
<evidence type="ECO:0000259" key="12">
    <source>
        <dbReference type="PROSITE" id="PS51643"/>
    </source>
</evidence>
<dbReference type="InterPro" id="IPR006483">
    <property type="entry name" value="CRISPR-assoc_Cas3_HD"/>
</dbReference>
<keyword evidence="8" id="KW-0067">ATP-binding</keyword>
<dbReference type="SMART" id="SM00487">
    <property type="entry name" value="DEXDc"/>
    <property type="match status" value="1"/>
</dbReference>
<evidence type="ECO:0000256" key="2">
    <source>
        <dbReference type="ARBA" id="ARBA00009046"/>
    </source>
</evidence>
<dbReference type="Proteomes" id="UP000810207">
    <property type="component" value="Unassembled WGS sequence"/>
</dbReference>
<dbReference type="InterPro" id="IPR027417">
    <property type="entry name" value="P-loop_NTPase"/>
</dbReference>
<dbReference type="InterPro" id="IPR011545">
    <property type="entry name" value="DEAD/DEAH_box_helicase_dom"/>
</dbReference>
<sequence length="813" mass="93717">MKYIAHIRESDFENQWVEVHLLGVQKLSETFGNKLKIRHITGLAGMLHDMGKFTTAFLEYIIEAVHHPEISRKAKKIDHSTAGGRLLYHFFHTGKILREKGILAEIVGNAIISHHSYLHDYMDPELKSPYLYRVRDKQEVIDFDKSVQLFFKSVMSEDEFQQYVNEAVNELKRFLDIPSTFTREKKCMFLTKFVFSALVDADRTDTRRFEEGITEEDEKTPCTKRLFQTYYDRLMVEINHLANVGRESRSDINQLRQEMSEQCDQFARRSTGIYTLSIPTGGGKTLASLRYALKHALDSGKKRIIYVLPYTTIIEQNAAEVRRILEDDAHILEHHSNVIEDDQDDETDETEEGTKNVRQKLKLAKDNWDSPIIFTTMVQFLNVIYAKGSRNIRRMHNLCEAVIIFDEVQKVPVSCVSLFNEALNFLKDYGQSTMVLCTATQPALDFVEHRLHISPDAEIIQNLTQVITSFKRVEIKDEASHKSYSNESLTDFIQVKLADKRNMMVVLNTKSVVKDLYQRLSSTLDIPVYHLSTSMCASHRKEILDEIRNLLDRKERLVCVSTPLIEAGVDISFQCVIRSLSGLDSIAQAAGRCNRNGEEEIQQVYVIDHAQEDLKHLHEVRKGKEISKQMLIDMRLNPNVHGGHLLSLQAMRGYFQRFYLDVSTSLNFNVAALNVTMTDLLFAGYENNRYYQSYFENIKQSPPLFLVNSYRTAAEHFHVIEDKTTSVIVPYGEGKNIIAQLNGAERIEDFSRLMRKAQQYTVNLFPYEIRELDVNKGLDICLDGQVKVLKDGAYNEEYGVDLENDSWTGGFYF</sequence>
<keyword evidence="14" id="KW-1185">Reference proteome</keyword>
<evidence type="ECO:0000256" key="3">
    <source>
        <dbReference type="ARBA" id="ARBA00022722"/>
    </source>
</evidence>
<protein>
    <submittedName>
        <fullName evidence="13">CRISPR-associated endonuclease/helicase Cas3</fullName>
        <ecNumber evidence="13">3.1.-.-</ecNumber>
        <ecNumber evidence="13">3.6.4.-</ecNumber>
    </submittedName>
</protein>
<evidence type="ECO:0000256" key="4">
    <source>
        <dbReference type="ARBA" id="ARBA00022723"/>
    </source>
</evidence>
<dbReference type="PANTHER" id="PTHR47962">
    <property type="entry name" value="ATP-DEPENDENT HELICASE LHR-RELATED-RELATED"/>
    <property type="match status" value="1"/>
</dbReference>
<dbReference type="EC" id="3.6.4.-" evidence="13"/>
<keyword evidence="13" id="KW-0255">Endonuclease</keyword>
<dbReference type="RefSeq" id="WP_211081898.1">
    <property type="nucleotide sequence ID" value="NZ_CBCSLC010000016.1"/>
</dbReference>
<dbReference type="CDD" id="cd17930">
    <property type="entry name" value="DEXHc_cas3"/>
    <property type="match status" value="1"/>
</dbReference>
<feature type="region of interest" description="Disordered" evidence="10">
    <location>
        <begin position="336"/>
        <end position="355"/>
    </location>
</feature>
<dbReference type="Pfam" id="PF00270">
    <property type="entry name" value="DEAD"/>
    <property type="match status" value="1"/>
</dbReference>
<feature type="domain" description="HD Cas3-type" evidence="12">
    <location>
        <begin position="10"/>
        <end position="204"/>
    </location>
</feature>
<keyword evidence="9" id="KW-0051">Antiviral defense</keyword>
<gene>
    <name evidence="13" type="ORF">J2Z28_001730</name>
</gene>
<dbReference type="SMART" id="SM00490">
    <property type="entry name" value="HELICc"/>
    <property type="match status" value="1"/>
</dbReference>
<dbReference type="GO" id="GO:0004519">
    <property type="term" value="F:endonuclease activity"/>
    <property type="evidence" value="ECO:0007669"/>
    <property type="project" value="UniProtKB-KW"/>
</dbReference>
<evidence type="ECO:0000313" key="13">
    <source>
        <dbReference type="EMBL" id="MBP2245114.1"/>
    </source>
</evidence>
<dbReference type="EMBL" id="JAGIKV010000005">
    <property type="protein sequence ID" value="MBP2245114.1"/>
    <property type="molecule type" value="Genomic_DNA"/>
</dbReference>
<dbReference type="Gene3D" id="1.10.3210.30">
    <property type="match status" value="1"/>
</dbReference>
<dbReference type="SUPFAM" id="SSF52540">
    <property type="entry name" value="P-loop containing nucleoside triphosphate hydrolases"/>
    <property type="match status" value="1"/>
</dbReference>
<organism evidence="13 14">
    <name type="scientific">Paenibacillus xylanexedens</name>
    <dbReference type="NCBI Taxonomy" id="528191"/>
    <lineage>
        <taxon>Bacteria</taxon>
        <taxon>Bacillati</taxon>
        <taxon>Bacillota</taxon>
        <taxon>Bacilli</taxon>
        <taxon>Bacillales</taxon>
        <taxon>Paenibacillaceae</taxon>
        <taxon>Paenibacillus</taxon>
    </lineage>
</organism>
<dbReference type="SUPFAM" id="SSF109604">
    <property type="entry name" value="HD-domain/PDEase-like"/>
    <property type="match status" value="1"/>
</dbReference>
<dbReference type="InterPro" id="IPR054712">
    <property type="entry name" value="Cas3-like_dom"/>
</dbReference>
<name>A0ABS4RS53_PAEXY</name>
<dbReference type="InterPro" id="IPR014001">
    <property type="entry name" value="Helicase_ATP-bd"/>
</dbReference>
<dbReference type="NCBIfam" id="TIGR01596">
    <property type="entry name" value="cas3_HD"/>
    <property type="match status" value="1"/>
</dbReference>
<dbReference type="PROSITE" id="PS51192">
    <property type="entry name" value="HELICASE_ATP_BIND_1"/>
    <property type="match status" value="1"/>
</dbReference>
<dbReference type="InterPro" id="IPR038257">
    <property type="entry name" value="CRISPR-assoc_Cas3_HD_sf"/>
</dbReference>
<keyword evidence="5" id="KW-0547">Nucleotide-binding</keyword>
<keyword evidence="6 13" id="KW-0378">Hydrolase</keyword>
<dbReference type="PANTHER" id="PTHR47962:SF5">
    <property type="entry name" value="ATP-DEPENDENT HELICASE LHR-RELATED"/>
    <property type="match status" value="1"/>
</dbReference>
<feature type="compositionally biased region" description="Acidic residues" evidence="10">
    <location>
        <begin position="339"/>
        <end position="351"/>
    </location>
</feature>
<feature type="domain" description="Helicase ATP-binding" evidence="11">
    <location>
        <begin position="265"/>
        <end position="459"/>
    </location>
</feature>
<evidence type="ECO:0000256" key="9">
    <source>
        <dbReference type="ARBA" id="ARBA00023118"/>
    </source>
</evidence>
<dbReference type="Gene3D" id="3.40.50.300">
    <property type="entry name" value="P-loop containing nucleotide triphosphate hydrolases"/>
    <property type="match status" value="2"/>
</dbReference>
<evidence type="ECO:0000256" key="1">
    <source>
        <dbReference type="ARBA" id="ARBA00006847"/>
    </source>
</evidence>
<dbReference type="InterPro" id="IPR006674">
    <property type="entry name" value="HD_domain"/>
</dbReference>
<comment type="caution">
    <text evidence="13">The sequence shown here is derived from an EMBL/GenBank/DDBJ whole genome shotgun (WGS) entry which is preliminary data.</text>
</comment>